<dbReference type="InterPro" id="IPR046203">
    <property type="entry name" value="DUF6236"/>
</dbReference>
<organism evidence="1 2">
    <name type="scientific">Colwellia demingiae</name>
    <dbReference type="NCBI Taxonomy" id="89401"/>
    <lineage>
        <taxon>Bacteria</taxon>
        <taxon>Pseudomonadati</taxon>
        <taxon>Pseudomonadota</taxon>
        <taxon>Gammaproteobacteria</taxon>
        <taxon>Alteromonadales</taxon>
        <taxon>Colwelliaceae</taxon>
        <taxon>Colwellia</taxon>
    </lineage>
</organism>
<proteinExistence type="predicted"/>
<dbReference type="Proteomes" id="UP000321822">
    <property type="component" value="Unassembled WGS sequence"/>
</dbReference>
<dbReference type="RefSeq" id="WP_146789802.1">
    <property type="nucleotide sequence ID" value="NZ_VOLT01000009.1"/>
</dbReference>
<gene>
    <name evidence="1" type="ORF">ESZ36_16185</name>
</gene>
<sequence>MDRGVIASPGIIQRLPQGFKMERSLSPEELRYYIMYWDKVVIPGNNLVYIGLPDEDILIQSGAIERPKVGFSGSFGGDQVTDAILSCQSLVAKELVKDKSVDWVIHQLGSECSFPNGYNQRRNIIRVDLASILPVPDKDTNIYEILEFKENRKDELKNLHNHLDSLYELVLTAPDSELAAKKSMSELASVISDLTVVTAEKFTKTRKFDLSTELNLSGKDIAIGMASGSLIDFFALGMDIPLATIAGAIISTIKVTSKATSTFQPAAHNSKLAYLSTAINDGLVV</sequence>
<name>A0A5C6QB77_9GAMM</name>
<dbReference type="AlphaFoldDB" id="A0A5C6QB77"/>
<keyword evidence="2" id="KW-1185">Reference proteome</keyword>
<dbReference type="EMBL" id="VOLT01000009">
    <property type="protein sequence ID" value="TWX65852.1"/>
    <property type="molecule type" value="Genomic_DNA"/>
</dbReference>
<dbReference type="OrthoDB" id="7026607at2"/>
<dbReference type="Pfam" id="PF19749">
    <property type="entry name" value="DUF6236"/>
    <property type="match status" value="1"/>
</dbReference>
<evidence type="ECO:0000313" key="2">
    <source>
        <dbReference type="Proteomes" id="UP000321822"/>
    </source>
</evidence>
<reference evidence="1 2" key="1">
    <citation type="submission" date="2019-07" db="EMBL/GenBank/DDBJ databases">
        <title>Genomes of sea-ice associated Colwellia species.</title>
        <authorList>
            <person name="Bowman J.P."/>
        </authorList>
    </citation>
    <scope>NUCLEOTIDE SEQUENCE [LARGE SCALE GENOMIC DNA]</scope>
    <source>
        <strain evidence="1 2">ACAM 459</strain>
    </source>
</reference>
<comment type="caution">
    <text evidence="1">The sequence shown here is derived from an EMBL/GenBank/DDBJ whole genome shotgun (WGS) entry which is preliminary data.</text>
</comment>
<accession>A0A5C6QB77</accession>
<protein>
    <submittedName>
        <fullName evidence="1">Uncharacterized protein</fullName>
    </submittedName>
</protein>
<evidence type="ECO:0000313" key="1">
    <source>
        <dbReference type="EMBL" id="TWX65852.1"/>
    </source>
</evidence>